<evidence type="ECO:0000256" key="2">
    <source>
        <dbReference type="SAM" id="Phobius"/>
    </source>
</evidence>
<dbReference type="AlphaFoldDB" id="A0AAV5SB68"/>
<evidence type="ECO:0008006" key="5">
    <source>
        <dbReference type="Google" id="ProtNLM"/>
    </source>
</evidence>
<feature type="region of interest" description="Disordered" evidence="1">
    <location>
        <begin position="139"/>
        <end position="177"/>
    </location>
</feature>
<proteinExistence type="predicted"/>
<feature type="compositionally biased region" description="Low complexity" evidence="1">
    <location>
        <begin position="1"/>
        <end position="17"/>
    </location>
</feature>
<evidence type="ECO:0000313" key="4">
    <source>
        <dbReference type="Proteomes" id="UP001432027"/>
    </source>
</evidence>
<keyword evidence="4" id="KW-1185">Reference proteome</keyword>
<feature type="region of interest" description="Disordered" evidence="1">
    <location>
        <begin position="1"/>
        <end position="33"/>
    </location>
</feature>
<gene>
    <name evidence="3" type="ORF">PENTCL1PPCAC_669</name>
</gene>
<comment type="caution">
    <text evidence="3">The sequence shown here is derived from an EMBL/GenBank/DDBJ whole genome shotgun (WGS) entry which is preliminary data.</text>
</comment>
<dbReference type="PANTHER" id="PTHR34929:SF1">
    <property type="entry name" value="INAF MOTIF CONTAINING 2"/>
    <property type="match status" value="1"/>
</dbReference>
<keyword evidence="2" id="KW-0812">Transmembrane</keyword>
<feature type="transmembrane region" description="Helical" evidence="2">
    <location>
        <begin position="43"/>
        <end position="67"/>
    </location>
</feature>
<evidence type="ECO:0000256" key="1">
    <source>
        <dbReference type="SAM" id="MobiDB-lite"/>
    </source>
</evidence>
<dbReference type="Pfam" id="PF15018">
    <property type="entry name" value="InaF-motif"/>
    <property type="match status" value="1"/>
</dbReference>
<protein>
    <recommendedName>
        <fullName evidence="5">Transmembrane protein</fullName>
    </recommendedName>
</protein>
<dbReference type="InterPro" id="IPR029162">
    <property type="entry name" value="InaF-motif"/>
</dbReference>
<name>A0AAV5SB68_9BILA</name>
<organism evidence="3 4">
    <name type="scientific">Pristionchus entomophagus</name>
    <dbReference type="NCBI Taxonomy" id="358040"/>
    <lineage>
        <taxon>Eukaryota</taxon>
        <taxon>Metazoa</taxon>
        <taxon>Ecdysozoa</taxon>
        <taxon>Nematoda</taxon>
        <taxon>Chromadorea</taxon>
        <taxon>Rhabditida</taxon>
        <taxon>Rhabditina</taxon>
        <taxon>Diplogasteromorpha</taxon>
        <taxon>Diplogasteroidea</taxon>
        <taxon>Neodiplogasteridae</taxon>
        <taxon>Pristionchus</taxon>
    </lineage>
</organism>
<evidence type="ECO:0000313" key="3">
    <source>
        <dbReference type="EMBL" id="GMS78494.1"/>
    </source>
</evidence>
<feature type="non-terminal residue" evidence="3">
    <location>
        <position position="1"/>
    </location>
</feature>
<dbReference type="Proteomes" id="UP001432027">
    <property type="component" value="Unassembled WGS sequence"/>
</dbReference>
<feature type="compositionally biased region" description="Low complexity" evidence="1">
    <location>
        <begin position="146"/>
        <end position="160"/>
    </location>
</feature>
<reference evidence="3" key="1">
    <citation type="submission" date="2023-10" db="EMBL/GenBank/DDBJ databases">
        <title>Genome assembly of Pristionchus species.</title>
        <authorList>
            <person name="Yoshida K."/>
            <person name="Sommer R.J."/>
        </authorList>
    </citation>
    <scope>NUCLEOTIDE SEQUENCE</scope>
    <source>
        <strain evidence="3">RS0144</strain>
    </source>
</reference>
<dbReference type="EMBL" id="BTSX01000001">
    <property type="protein sequence ID" value="GMS78494.1"/>
    <property type="molecule type" value="Genomic_DNA"/>
</dbReference>
<keyword evidence="2" id="KW-1133">Transmembrane helix</keyword>
<keyword evidence="2" id="KW-0472">Membrane</keyword>
<accession>A0AAV5SB68</accession>
<dbReference type="PANTHER" id="PTHR34929">
    <property type="entry name" value="ZGC:153157"/>
    <property type="match status" value="1"/>
</dbReference>
<sequence length="177" mass="19860">SSSSSSTRMNNSGYSNRSRSRSKQPVYTSDKRARLTQRDNKKWLRLLTVFGYVAFVSAPAISLSVYYTMIWDPMYIEKHNVTRQAALDHKLAQNKNKRSFLEPIIPPAEEKKCACEKETPKILEAPVKEISLETLLKQHEAERDVSVSSEAELLSSSTESKSAESHEVSPKLTPAGA</sequence>